<protein>
    <submittedName>
        <fullName evidence="1">Uncharacterized protein</fullName>
    </submittedName>
</protein>
<reference evidence="1" key="1">
    <citation type="submission" date="2016-08" db="EMBL/GenBank/DDBJ databases">
        <authorList>
            <person name="Ngugi D.K."/>
            <person name="Miyake S."/>
            <person name="Stingl U."/>
        </authorList>
    </citation>
    <scope>NUCLEOTIDE SEQUENCE</scope>
    <source>
        <strain evidence="1">SCG-B11WGA-EpuloA1</strain>
    </source>
</reference>
<accession>A0ACC8XFG6</accession>
<dbReference type="EMBL" id="LJDB01000019">
    <property type="protein sequence ID" value="ONI42169.1"/>
    <property type="molecule type" value="Genomic_DNA"/>
</dbReference>
<organism evidence="1 2">
    <name type="scientific">Candidatus Epulonipiscium fishelsonii</name>
    <dbReference type="NCBI Taxonomy" id="77094"/>
    <lineage>
        <taxon>Bacteria</taxon>
        <taxon>Bacillati</taxon>
        <taxon>Bacillota</taxon>
        <taxon>Clostridia</taxon>
        <taxon>Lachnospirales</taxon>
        <taxon>Lachnospiraceae</taxon>
        <taxon>Candidatus Epulonipiscium</taxon>
    </lineage>
</organism>
<gene>
    <name evidence="1" type="ORF">AN396_02275</name>
</gene>
<evidence type="ECO:0000313" key="2">
    <source>
        <dbReference type="Proteomes" id="UP000188605"/>
    </source>
</evidence>
<comment type="caution">
    <text evidence="1">The sequence shown here is derived from an EMBL/GenBank/DDBJ whole genome shotgun (WGS) entry which is preliminary data.</text>
</comment>
<name>A0ACC8XFG6_9FIRM</name>
<sequence length="92" mass="10879">MYSVGLDGGLEVGVSSIPEVGYFLLHFSQFDIIENYLRSFSDNSLGDEFLLYLNSMFFQLSNIYLLLMFVFSMMFSIFILFLFYRILKFFVR</sequence>
<keyword evidence="2" id="KW-1185">Reference proteome</keyword>
<dbReference type="Proteomes" id="UP000188605">
    <property type="component" value="Unassembled WGS sequence"/>
</dbReference>
<proteinExistence type="predicted"/>
<evidence type="ECO:0000313" key="1">
    <source>
        <dbReference type="EMBL" id="ONI42169.1"/>
    </source>
</evidence>